<dbReference type="InterPro" id="IPR050807">
    <property type="entry name" value="TransReg_Diox_bact_type"/>
</dbReference>
<dbReference type="GO" id="GO:0003677">
    <property type="term" value="F:DNA binding"/>
    <property type="evidence" value="ECO:0007669"/>
    <property type="project" value="UniProtKB-KW"/>
</dbReference>
<evidence type="ECO:0000313" key="3">
    <source>
        <dbReference type="EMBL" id="MCR0234646.1"/>
    </source>
</evidence>
<accession>A0AAP2UQI7</accession>
<sequence>MTKNEMRDKIGKYIKRERVKYNITQQELAEKTNLSVVYISEIERGIKAPGYVALARIIDVLHMDSRIIFPYSPDQNLDIKKIYEIYCDAGKTLNKDELIQIINLIGMIKKA</sequence>
<dbReference type="CDD" id="cd00093">
    <property type="entry name" value="HTH_XRE"/>
    <property type="match status" value="1"/>
</dbReference>
<dbReference type="RefSeq" id="WP_008819551.1">
    <property type="nucleotide sequence ID" value="NZ_AP025565.1"/>
</dbReference>
<dbReference type="Pfam" id="PF01381">
    <property type="entry name" value="HTH_3"/>
    <property type="match status" value="1"/>
</dbReference>
<evidence type="ECO:0000259" key="2">
    <source>
        <dbReference type="PROSITE" id="PS50943"/>
    </source>
</evidence>
<dbReference type="InterPro" id="IPR001387">
    <property type="entry name" value="Cro/C1-type_HTH"/>
</dbReference>
<dbReference type="PANTHER" id="PTHR46797">
    <property type="entry name" value="HTH-TYPE TRANSCRIPTIONAL REGULATOR"/>
    <property type="match status" value="1"/>
</dbReference>
<dbReference type="GO" id="GO:0005829">
    <property type="term" value="C:cytosol"/>
    <property type="evidence" value="ECO:0007669"/>
    <property type="project" value="TreeGrafter"/>
</dbReference>
<dbReference type="InterPro" id="IPR010982">
    <property type="entry name" value="Lambda_DNA-bd_dom_sf"/>
</dbReference>
<reference evidence="3" key="1">
    <citation type="journal article" date="2022" name="Clin. Infect. Dis.">
        <title>Association between Clostridium innocuum and antibiotic-associated diarrhea in adults and children: A cross-sectional study and comparative genomics analysis.</title>
        <authorList>
            <person name="Cherny K.E."/>
            <person name="Muscat E.B."/>
            <person name="Balaji A."/>
            <person name="Mukherjee J."/>
            <person name="Ozer E.A."/>
            <person name="Angarone M.P."/>
            <person name="Hauser A.R."/>
            <person name="Sichel J.S."/>
            <person name="Amponsah E."/>
            <person name="Kociolek L.K."/>
        </authorList>
    </citation>
    <scope>NUCLEOTIDE SEQUENCE</scope>
    <source>
        <strain evidence="3">NU1-AC-029v</strain>
    </source>
</reference>
<dbReference type="PANTHER" id="PTHR46797:SF2">
    <property type="entry name" value="TRANSCRIPTIONAL REGULATOR"/>
    <property type="match status" value="1"/>
</dbReference>
<dbReference type="SUPFAM" id="SSF47413">
    <property type="entry name" value="lambda repressor-like DNA-binding domains"/>
    <property type="match status" value="1"/>
</dbReference>
<feature type="domain" description="HTH cro/C1-type" evidence="2">
    <location>
        <begin position="14"/>
        <end position="68"/>
    </location>
</feature>
<organism evidence="3 4">
    <name type="scientific">Clostridium innocuum</name>
    <dbReference type="NCBI Taxonomy" id="1522"/>
    <lineage>
        <taxon>Bacteria</taxon>
        <taxon>Bacillati</taxon>
        <taxon>Bacillota</taxon>
        <taxon>Clostridia</taxon>
        <taxon>Eubacteriales</taxon>
        <taxon>Clostridiaceae</taxon>
        <taxon>Clostridium</taxon>
    </lineage>
</organism>
<dbReference type="Gene3D" id="1.10.260.40">
    <property type="entry name" value="lambda repressor-like DNA-binding domains"/>
    <property type="match status" value="1"/>
</dbReference>
<dbReference type="PROSITE" id="PS50943">
    <property type="entry name" value="HTH_CROC1"/>
    <property type="match status" value="1"/>
</dbReference>
<dbReference type="Proteomes" id="UP001203972">
    <property type="component" value="Unassembled WGS sequence"/>
</dbReference>
<dbReference type="GO" id="GO:0003700">
    <property type="term" value="F:DNA-binding transcription factor activity"/>
    <property type="evidence" value="ECO:0007669"/>
    <property type="project" value="TreeGrafter"/>
</dbReference>
<evidence type="ECO:0000313" key="4">
    <source>
        <dbReference type="Proteomes" id="UP001203972"/>
    </source>
</evidence>
<gene>
    <name evidence="3" type="ORF">MKC95_17905</name>
</gene>
<dbReference type="SMART" id="SM00530">
    <property type="entry name" value="HTH_XRE"/>
    <property type="match status" value="1"/>
</dbReference>
<evidence type="ECO:0000256" key="1">
    <source>
        <dbReference type="ARBA" id="ARBA00023125"/>
    </source>
</evidence>
<protein>
    <submittedName>
        <fullName evidence="3">Helix-turn-helix domain-containing protein</fullName>
    </submittedName>
</protein>
<dbReference type="EMBL" id="JAKTMA010000037">
    <property type="protein sequence ID" value="MCR0234646.1"/>
    <property type="molecule type" value="Genomic_DNA"/>
</dbReference>
<name>A0AAP2UQI7_CLOIN</name>
<proteinExistence type="predicted"/>
<dbReference type="AlphaFoldDB" id="A0AAP2UQI7"/>
<comment type="caution">
    <text evidence="3">The sequence shown here is derived from an EMBL/GenBank/DDBJ whole genome shotgun (WGS) entry which is preliminary data.</text>
</comment>
<keyword evidence="1" id="KW-0238">DNA-binding</keyword>